<keyword evidence="3" id="KW-1185">Reference proteome</keyword>
<dbReference type="EMBL" id="BQKI01000002">
    <property type="protein sequence ID" value="GJM88072.1"/>
    <property type="molecule type" value="Genomic_DNA"/>
</dbReference>
<feature type="compositionally biased region" description="Basic and acidic residues" evidence="1">
    <location>
        <begin position="58"/>
        <end position="68"/>
    </location>
</feature>
<proteinExistence type="predicted"/>
<reference evidence="2" key="2">
    <citation type="submission" date="2021-12" db="EMBL/GenBank/DDBJ databases">
        <title>Resequencing data analysis of finger millet.</title>
        <authorList>
            <person name="Hatakeyama M."/>
            <person name="Aluri S."/>
            <person name="Balachadran M.T."/>
            <person name="Sivarajan S.R."/>
            <person name="Poveda L."/>
            <person name="Shimizu-Inatsugi R."/>
            <person name="Schlapbach R."/>
            <person name="Sreeman S.M."/>
            <person name="Shimizu K.K."/>
        </authorList>
    </citation>
    <scope>NUCLEOTIDE SEQUENCE</scope>
</reference>
<evidence type="ECO:0000256" key="1">
    <source>
        <dbReference type="SAM" id="MobiDB-lite"/>
    </source>
</evidence>
<dbReference type="PANTHER" id="PTHR34786:SF1">
    <property type="entry name" value="OS09G0504900 PROTEIN"/>
    <property type="match status" value="1"/>
</dbReference>
<evidence type="ECO:0000313" key="3">
    <source>
        <dbReference type="Proteomes" id="UP001054889"/>
    </source>
</evidence>
<feature type="region of interest" description="Disordered" evidence="1">
    <location>
        <begin position="260"/>
        <end position="292"/>
    </location>
</feature>
<name>A0AAV5BQB2_ELECO</name>
<organism evidence="2 3">
    <name type="scientific">Eleusine coracana subsp. coracana</name>
    <dbReference type="NCBI Taxonomy" id="191504"/>
    <lineage>
        <taxon>Eukaryota</taxon>
        <taxon>Viridiplantae</taxon>
        <taxon>Streptophyta</taxon>
        <taxon>Embryophyta</taxon>
        <taxon>Tracheophyta</taxon>
        <taxon>Spermatophyta</taxon>
        <taxon>Magnoliopsida</taxon>
        <taxon>Liliopsida</taxon>
        <taxon>Poales</taxon>
        <taxon>Poaceae</taxon>
        <taxon>PACMAD clade</taxon>
        <taxon>Chloridoideae</taxon>
        <taxon>Cynodonteae</taxon>
        <taxon>Eleusininae</taxon>
        <taxon>Eleusine</taxon>
    </lineage>
</organism>
<dbReference type="Proteomes" id="UP001054889">
    <property type="component" value="Unassembled WGS sequence"/>
</dbReference>
<accession>A0AAV5BQB2</accession>
<feature type="compositionally biased region" description="Polar residues" evidence="1">
    <location>
        <begin position="266"/>
        <end position="292"/>
    </location>
</feature>
<protein>
    <submittedName>
        <fullName evidence="2">Uncharacterized protein</fullName>
    </submittedName>
</protein>
<comment type="caution">
    <text evidence="2">The sequence shown here is derived from an EMBL/GenBank/DDBJ whole genome shotgun (WGS) entry which is preliminary data.</text>
</comment>
<dbReference type="PANTHER" id="PTHR34786">
    <property type="entry name" value="OS09G0504900 PROTEIN"/>
    <property type="match status" value="1"/>
</dbReference>
<sequence>MAAAISSPRRVLALGGDEKSLEWLLRRSWGYGRGWEVVGGGERAQSAVAGEKQRRRGKNECEREIRAGERRKRGMESVKTPSLSDSGDGGPRLQRCVALPALALAPALPGRRRCAVMAEPVMKAAICYLMLCQYTIGLLLSDRKQAVKISISGAQAFREYYPSIHDDRTILECGWVKDKFFLHEKMKGSCQETENEDQRSCGPETTIQYETLGLANKEALFVNYIAIFAAKFSETKTLEETNSLGKQPDPLLVEHPDKVNHCSDAGASSTERQPENENNAARSLGTLSTPASSVTRLDVKPVTKKRVALIAVGKPKVTATPSETKLSEVNKKQRLDVAPYSAVESGELFRKLQDSDNANNSLF</sequence>
<gene>
    <name evidence="2" type="primary">ga04096</name>
    <name evidence="2" type="ORF">PR202_ga04096</name>
</gene>
<evidence type="ECO:0000313" key="2">
    <source>
        <dbReference type="EMBL" id="GJM88072.1"/>
    </source>
</evidence>
<reference evidence="2" key="1">
    <citation type="journal article" date="2018" name="DNA Res.">
        <title>Multiple hybrid de novo genome assembly of finger millet, an orphan allotetraploid crop.</title>
        <authorList>
            <person name="Hatakeyama M."/>
            <person name="Aluri S."/>
            <person name="Balachadran M.T."/>
            <person name="Sivarajan S.R."/>
            <person name="Patrignani A."/>
            <person name="Gruter S."/>
            <person name="Poveda L."/>
            <person name="Shimizu-Inatsugi R."/>
            <person name="Baeten J."/>
            <person name="Francoijs K.J."/>
            <person name="Nataraja K.N."/>
            <person name="Reddy Y.A.N."/>
            <person name="Phadnis S."/>
            <person name="Ravikumar R.L."/>
            <person name="Schlapbach R."/>
            <person name="Sreeman S.M."/>
            <person name="Shimizu K.K."/>
        </authorList>
    </citation>
    <scope>NUCLEOTIDE SEQUENCE</scope>
</reference>
<feature type="region of interest" description="Disordered" evidence="1">
    <location>
        <begin position="46"/>
        <end position="89"/>
    </location>
</feature>
<dbReference type="AlphaFoldDB" id="A0AAV5BQB2"/>